<feature type="chain" id="PRO_5020576881" evidence="10">
    <location>
        <begin position="19"/>
        <end position="319"/>
    </location>
</feature>
<evidence type="ECO:0000313" key="13">
    <source>
        <dbReference type="Proteomes" id="UP000293874"/>
    </source>
</evidence>
<dbReference type="EMBL" id="SGXA01000001">
    <property type="protein sequence ID" value="RZS76136.1"/>
    <property type="molecule type" value="Genomic_DNA"/>
</dbReference>
<dbReference type="GO" id="GO:0009055">
    <property type="term" value="F:electron transfer activity"/>
    <property type="evidence" value="ECO:0007669"/>
    <property type="project" value="InterPro"/>
</dbReference>
<dbReference type="GO" id="GO:0004130">
    <property type="term" value="F:cytochrome-c peroxidase activity"/>
    <property type="evidence" value="ECO:0007669"/>
    <property type="project" value="TreeGrafter"/>
</dbReference>
<evidence type="ECO:0000256" key="5">
    <source>
        <dbReference type="ARBA" id="ARBA00022764"/>
    </source>
</evidence>
<comment type="PTM">
    <text evidence="8">Binds 2 heme groups per subunit.</text>
</comment>
<evidence type="ECO:0000256" key="7">
    <source>
        <dbReference type="ARBA" id="ARBA00023004"/>
    </source>
</evidence>
<dbReference type="GO" id="GO:0046872">
    <property type="term" value="F:metal ion binding"/>
    <property type="evidence" value="ECO:0007669"/>
    <property type="project" value="UniProtKB-KW"/>
</dbReference>
<evidence type="ECO:0000256" key="8">
    <source>
        <dbReference type="PIRSR" id="PIRSR000294-1"/>
    </source>
</evidence>
<feature type="binding site" description="axial binding residue" evidence="9">
    <location>
        <position position="202"/>
    </location>
    <ligand>
        <name>heme c</name>
        <dbReference type="ChEBI" id="CHEBI:61717"/>
        <label>2</label>
    </ligand>
    <ligandPart>
        <name>Fe</name>
        <dbReference type="ChEBI" id="CHEBI:18248"/>
    </ligandPart>
</feature>
<dbReference type="InterPro" id="IPR004852">
    <property type="entry name" value="Di-haem_cyt_c_peroxidsae"/>
</dbReference>
<keyword evidence="3 9" id="KW-0479">Metal-binding</keyword>
<dbReference type="GO" id="GO:0042597">
    <property type="term" value="C:periplasmic space"/>
    <property type="evidence" value="ECO:0007669"/>
    <property type="project" value="UniProtKB-SubCell"/>
</dbReference>
<feature type="domain" description="Cytochrome c" evidence="11">
    <location>
        <begin position="183"/>
        <end position="310"/>
    </location>
</feature>
<sequence length="319" mass="35039">MKKGMIILGLLVTAIALSDCFQGSEKKGPLTAISLGKALFSDPVLSSDRKISCATCHKPAFAFADTSVVSLGVMGRKGVRNTPSAMNVSLAASFFWDGRAATLEEQALIPIANPNEMNLPVDSAVNRLCNIPFYQNAFRKVYGRKPDAQSMAHALAAFQRSMETNDAPFDDWRMNDNTNAVSESVKRGFALFNGQANCVQCHFGADFSNTEFRNIGLFDNITLKDSGRAAISGDITDLGKFKIGPLRNVALTAPYMHNGMFRTLREVIDYYNDPDKVVPHPVNRDSLLSRPLNLSEQDKTDLENFLRSLTSNQLLKGMD</sequence>
<proteinExistence type="predicted"/>
<dbReference type="PROSITE" id="PS51007">
    <property type="entry name" value="CYTC"/>
    <property type="match status" value="2"/>
</dbReference>
<dbReference type="InterPro" id="IPR051395">
    <property type="entry name" value="Cytochrome_c_Peroxidase/MauG"/>
</dbReference>
<keyword evidence="4 10" id="KW-0732">Signal</keyword>
<dbReference type="RefSeq" id="WP_130540452.1">
    <property type="nucleotide sequence ID" value="NZ_CP042431.1"/>
</dbReference>
<comment type="caution">
    <text evidence="12">The sequence shown here is derived from an EMBL/GenBank/DDBJ whole genome shotgun (WGS) entry which is preliminary data.</text>
</comment>
<dbReference type="PANTHER" id="PTHR30600">
    <property type="entry name" value="CYTOCHROME C PEROXIDASE-RELATED"/>
    <property type="match status" value="1"/>
</dbReference>
<keyword evidence="13" id="KW-1185">Reference proteome</keyword>
<name>A0A4Q7N531_9BACT</name>
<dbReference type="GO" id="GO:0020037">
    <property type="term" value="F:heme binding"/>
    <property type="evidence" value="ECO:0007669"/>
    <property type="project" value="InterPro"/>
</dbReference>
<dbReference type="Pfam" id="PF03150">
    <property type="entry name" value="CCP_MauG"/>
    <property type="match status" value="1"/>
</dbReference>
<feature type="binding site" description="covalent" evidence="8">
    <location>
        <position position="201"/>
    </location>
    <ligand>
        <name>heme c</name>
        <dbReference type="ChEBI" id="CHEBI:61717"/>
        <label>2</label>
    </ligand>
</feature>
<feature type="signal peptide" evidence="10">
    <location>
        <begin position="1"/>
        <end position="18"/>
    </location>
</feature>
<organism evidence="12 13">
    <name type="scientific">Pseudobacter ginsenosidimutans</name>
    <dbReference type="NCBI Taxonomy" id="661488"/>
    <lineage>
        <taxon>Bacteria</taxon>
        <taxon>Pseudomonadati</taxon>
        <taxon>Bacteroidota</taxon>
        <taxon>Chitinophagia</taxon>
        <taxon>Chitinophagales</taxon>
        <taxon>Chitinophagaceae</taxon>
        <taxon>Pseudobacter</taxon>
    </lineage>
</organism>
<feature type="binding site" description="axial binding residue" evidence="9">
    <location>
        <position position="57"/>
    </location>
    <ligand>
        <name>heme c</name>
        <dbReference type="ChEBI" id="CHEBI:61717"/>
        <label>1</label>
    </ligand>
    <ligandPart>
        <name>Fe</name>
        <dbReference type="ChEBI" id="CHEBI:18248"/>
    </ligandPart>
</feature>
<comment type="cofactor">
    <cofactor evidence="8">
        <name>heme</name>
        <dbReference type="ChEBI" id="CHEBI:30413"/>
    </cofactor>
    <text evidence="8">Binds 2 heme groups.</text>
</comment>
<gene>
    <name evidence="12" type="ORF">EV199_2015</name>
</gene>
<dbReference type="PIRSF" id="PIRSF000294">
    <property type="entry name" value="Cytochrome-c_peroxidase"/>
    <property type="match status" value="1"/>
</dbReference>
<evidence type="ECO:0000256" key="1">
    <source>
        <dbReference type="ARBA" id="ARBA00004418"/>
    </source>
</evidence>
<protein>
    <submittedName>
        <fullName evidence="12">Cytochrome c peroxidase</fullName>
    </submittedName>
</protein>
<evidence type="ECO:0000256" key="10">
    <source>
        <dbReference type="SAM" id="SignalP"/>
    </source>
</evidence>
<dbReference type="InterPro" id="IPR026259">
    <property type="entry name" value="MauG/Cytc_peroxidase"/>
</dbReference>
<dbReference type="Proteomes" id="UP000293874">
    <property type="component" value="Unassembled WGS sequence"/>
</dbReference>
<feature type="domain" description="Cytochrome c" evidence="11">
    <location>
        <begin position="31"/>
        <end position="132"/>
    </location>
</feature>
<evidence type="ECO:0000256" key="9">
    <source>
        <dbReference type="PIRSR" id="PIRSR000294-2"/>
    </source>
</evidence>
<feature type="binding site" description="covalent" evidence="8">
    <location>
        <position position="198"/>
    </location>
    <ligand>
        <name>heme c</name>
        <dbReference type="ChEBI" id="CHEBI:61717"/>
        <label>2</label>
    </ligand>
</feature>
<dbReference type="SUPFAM" id="SSF46626">
    <property type="entry name" value="Cytochrome c"/>
    <property type="match status" value="2"/>
</dbReference>
<dbReference type="OrthoDB" id="9805202at2"/>
<evidence type="ECO:0000256" key="2">
    <source>
        <dbReference type="ARBA" id="ARBA00022617"/>
    </source>
</evidence>
<comment type="subcellular location">
    <subcellularLocation>
        <location evidence="1">Periplasm</location>
    </subcellularLocation>
</comment>
<dbReference type="InterPro" id="IPR009056">
    <property type="entry name" value="Cyt_c-like_dom"/>
</dbReference>
<evidence type="ECO:0000313" key="12">
    <source>
        <dbReference type="EMBL" id="RZS76136.1"/>
    </source>
</evidence>
<feature type="binding site" description="covalent" evidence="8">
    <location>
        <position position="53"/>
    </location>
    <ligand>
        <name>heme c</name>
        <dbReference type="ChEBI" id="CHEBI:61717"/>
        <label>1</label>
    </ligand>
</feature>
<evidence type="ECO:0000256" key="3">
    <source>
        <dbReference type="ARBA" id="ARBA00022723"/>
    </source>
</evidence>
<keyword evidence="6" id="KW-0560">Oxidoreductase</keyword>
<evidence type="ECO:0000256" key="6">
    <source>
        <dbReference type="ARBA" id="ARBA00023002"/>
    </source>
</evidence>
<dbReference type="InterPro" id="IPR036909">
    <property type="entry name" value="Cyt_c-like_dom_sf"/>
</dbReference>
<reference evidence="12 13" key="1">
    <citation type="submission" date="2019-02" db="EMBL/GenBank/DDBJ databases">
        <title>Genomic Encyclopedia of Type Strains, Phase IV (KMG-IV): sequencing the most valuable type-strain genomes for metagenomic binning, comparative biology and taxonomic classification.</title>
        <authorList>
            <person name="Goeker M."/>
        </authorList>
    </citation>
    <scope>NUCLEOTIDE SEQUENCE [LARGE SCALE GENOMIC DNA]</scope>
    <source>
        <strain evidence="12 13">DSM 18116</strain>
    </source>
</reference>
<dbReference type="Gene3D" id="1.10.760.10">
    <property type="entry name" value="Cytochrome c-like domain"/>
    <property type="match status" value="2"/>
</dbReference>
<keyword evidence="12" id="KW-0575">Peroxidase</keyword>
<evidence type="ECO:0000256" key="4">
    <source>
        <dbReference type="ARBA" id="ARBA00022729"/>
    </source>
</evidence>
<keyword evidence="7 9" id="KW-0408">Iron</keyword>
<dbReference type="AlphaFoldDB" id="A0A4Q7N531"/>
<keyword evidence="5" id="KW-0574">Periplasm</keyword>
<keyword evidence="2 8" id="KW-0349">Heme</keyword>
<dbReference type="PANTHER" id="PTHR30600:SF10">
    <property type="entry name" value="BLL6722 PROTEIN"/>
    <property type="match status" value="1"/>
</dbReference>
<accession>A0A4Q7N531</accession>
<feature type="binding site" description="covalent" evidence="8">
    <location>
        <position position="56"/>
    </location>
    <ligand>
        <name>heme c</name>
        <dbReference type="ChEBI" id="CHEBI:61717"/>
        <label>1</label>
    </ligand>
</feature>
<evidence type="ECO:0000259" key="11">
    <source>
        <dbReference type="PROSITE" id="PS51007"/>
    </source>
</evidence>